<feature type="transmembrane region" description="Helical" evidence="1">
    <location>
        <begin position="28"/>
        <end position="46"/>
    </location>
</feature>
<dbReference type="GO" id="GO:0015099">
    <property type="term" value="F:nickel cation transmembrane transporter activity"/>
    <property type="evidence" value="ECO:0007669"/>
    <property type="project" value="TreeGrafter"/>
</dbReference>
<dbReference type="AlphaFoldDB" id="A0A1E3VW81"/>
<dbReference type="GO" id="GO:0046583">
    <property type="term" value="F:monoatomic cation efflux transmembrane transporter activity"/>
    <property type="evidence" value="ECO:0007669"/>
    <property type="project" value="TreeGrafter"/>
</dbReference>
<comment type="caution">
    <text evidence="2">The sequence shown here is derived from an EMBL/GenBank/DDBJ whole genome shotgun (WGS) entry which is preliminary data.</text>
</comment>
<name>A0A1E3VW81_9HYPH</name>
<feature type="transmembrane region" description="Helical" evidence="1">
    <location>
        <begin position="216"/>
        <end position="234"/>
    </location>
</feature>
<dbReference type="PANTHER" id="PTHR40659">
    <property type="entry name" value="NICKEL/COBALT EFFLUX SYSTEM RCNA"/>
    <property type="match status" value="1"/>
</dbReference>
<reference evidence="2 3" key="1">
    <citation type="journal article" date="2016" name="Environ. Microbiol.">
        <title>New Methyloceanibacter diversity from North Sea sediments includes methanotroph containing solely the soluble methane monooxygenase.</title>
        <authorList>
            <person name="Vekeman B."/>
            <person name="Kerckhof F.M."/>
            <person name="Cremers G."/>
            <person name="de Vos P."/>
            <person name="Vandamme P."/>
            <person name="Boon N."/>
            <person name="Op den Camp H.J."/>
            <person name="Heylen K."/>
        </authorList>
    </citation>
    <scope>NUCLEOTIDE SEQUENCE [LARGE SCALE GENOMIC DNA]</scope>
    <source>
        <strain evidence="2 3">R-67175</strain>
    </source>
</reference>
<evidence type="ECO:0008006" key="4">
    <source>
        <dbReference type="Google" id="ProtNLM"/>
    </source>
</evidence>
<keyword evidence="3" id="KW-1185">Reference proteome</keyword>
<dbReference type="GO" id="GO:0032025">
    <property type="term" value="P:response to cobalt ion"/>
    <property type="evidence" value="ECO:0007669"/>
    <property type="project" value="TreeGrafter"/>
</dbReference>
<dbReference type="GO" id="GO:0010045">
    <property type="term" value="P:response to nickel cation"/>
    <property type="evidence" value="ECO:0007669"/>
    <property type="project" value="TreeGrafter"/>
</dbReference>
<feature type="transmembrane region" description="Helical" evidence="1">
    <location>
        <begin position="110"/>
        <end position="129"/>
    </location>
</feature>
<protein>
    <recommendedName>
        <fullName evidence="4">Nickel/cobalt efflux system</fullName>
    </recommendedName>
</protein>
<dbReference type="RefSeq" id="WP_069441595.1">
    <property type="nucleotide sequence ID" value="NZ_LPWF01000024.1"/>
</dbReference>
<gene>
    <name evidence="2" type="ORF">AUC69_01220</name>
</gene>
<keyword evidence="1" id="KW-0812">Transmembrane</keyword>
<dbReference type="GO" id="GO:0005886">
    <property type="term" value="C:plasma membrane"/>
    <property type="evidence" value="ECO:0007669"/>
    <property type="project" value="UniProtKB-SubCell"/>
</dbReference>
<evidence type="ECO:0000313" key="2">
    <source>
        <dbReference type="EMBL" id="ODR97772.1"/>
    </source>
</evidence>
<feature type="transmembrane region" description="Helical" evidence="1">
    <location>
        <begin position="66"/>
        <end position="95"/>
    </location>
</feature>
<accession>A0A1E3VW81</accession>
<evidence type="ECO:0000256" key="1">
    <source>
        <dbReference type="SAM" id="Phobius"/>
    </source>
</evidence>
<proteinExistence type="predicted"/>
<dbReference type="OrthoDB" id="8266312at2"/>
<dbReference type="PANTHER" id="PTHR40659:SF1">
    <property type="entry name" value="NICKEL_COBALT EFFLUX SYSTEM RCNA"/>
    <property type="match status" value="1"/>
</dbReference>
<dbReference type="EMBL" id="LPWF01000024">
    <property type="protein sequence ID" value="ODR97772.1"/>
    <property type="molecule type" value="Genomic_DNA"/>
</dbReference>
<dbReference type="STRING" id="1774969.AUC69_01220"/>
<dbReference type="InterPro" id="IPR051224">
    <property type="entry name" value="NiCoT_RcnA"/>
</dbReference>
<keyword evidence="1" id="KW-1133">Transmembrane helix</keyword>
<dbReference type="GO" id="GO:0006824">
    <property type="term" value="P:cobalt ion transport"/>
    <property type="evidence" value="ECO:0007669"/>
    <property type="project" value="UniProtKB-KW"/>
</dbReference>
<feature type="transmembrane region" description="Helical" evidence="1">
    <location>
        <begin position="169"/>
        <end position="195"/>
    </location>
</feature>
<sequence>MQEIVALQRWLYGGMASGLGEVAHGSPWAIAVAMGAAILFGAVHALMPGHGKTVLFSYHLGQPGSLLASIANGAILALTHVGLAILLVLAGFAVISKAFAVGGRTPQFEIASGVLIVLIGAFLLWRSAARTEHVHAGDGRTLAFVTGLIPCPLTTFVLSYALARGLLAAGLAVTAAMAAGMIVTIASVAVIATLFRARLLSVLARTEGIRAGLGRMLEIGGAMLVVLLGLWTLLRTQAIP</sequence>
<evidence type="ECO:0000313" key="3">
    <source>
        <dbReference type="Proteomes" id="UP000094472"/>
    </source>
</evidence>
<organism evidence="2 3">
    <name type="scientific">Methyloceanibacter superfactus</name>
    <dbReference type="NCBI Taxonomy" id="1774969"/>
    <lineage>
        <taxon>Bacteria</taxon>
        <taxon>Pseudomonadati</taxon>
        <taxon>Pseudomonadota</taxon>
        <taxon>Alphaproteobacteria</taxon>
        <taxon>Hyphomicrobiales</taxon>
        <taxon>Hyphomicrobiaceae</taxon>
        <taxon>Methyloceanibacter</taxon>
    </lineage>
</organism>
<feature type="transmembrane region" description="Helical" evidence="1">
    <location>
        <begin position="141"/>
        <end position="163"/>
    </location>
</feature>
<keyword evidence="1" id="KW-0472">Membrane</keyword>
<dbReference type="Proteomes" id="UP000094472">
    <property type="component" value="Unassembled WGS sequence"/>
</dbReference>